<keyword evidence="4" id="KW-1185">Reference proteome</keyword>
<gene>
    <name evidence="3" type="ORF">AX13_15505</name>
</gene>
<dbReference type="PATRIC" id="fig|1457173.3.peg.1360"/>
<dbReference type="PANTHER" id="PTHR42928">
    <property type="entry name" value="TRICARBOXYLATE-BINDING PROTEIN"/>
    <property type="match status" value="1"/>
</dbReference>
<evidence type="ECO:0000256" key="2">
    <source>
        <dbReference type="SAM" id="SignalP"/>
    </source>
</evidence>
<name>A0A014MG34_9BURK</name>
<dbReference type="InterPro" id="IPR005064">
    <property type="entry name" value="BUG"/>
</dbReference>
<dbReference type="PIRSF" id="PIRSF017082">
    <property type="entry name" value="YflP"/>
    <property type="match status" value="1"/>
</dbReference>
<organism evidence="3 4">
    <name type="scientific">Comamonas aquatica DA1877</name>
    <dbReference type="NCBI Taxonomy" id="1457173"/>
    <lineage>
        <taxon>Bacteria</taxon>
        <taxon>Pseudomonadati</taxon>
        <taxon>Pseudomonadota</taxon>
        <taxon>Betaproteobacteria</taxon>
        <taxon>Burkholderiales</taxon>
        <taxon>Comamonadaceae</taxon>
        <taxon>Comamonas</taxon>
    </lineage>
</organism>
<reference evidence="3 4" key="1">
    <citation type="submission" date="2014-01" db="EMBL/GenBank/DDBJ databases">
        <title>Interspecies Systems Biology Uncovers Metabolites Affecting C. elegans Gene Expression and Life History Traits.</title>
        <authorList>
            <person name="Watson E."/>
            <person name="Macneil L.T."/>
            <person name="Ritter A.D."/>
            <person name="Yilmaz L.S."/>
            <person name="Rosebrock A.P."/>
            <person name="Caudy A.A."/>
            <person name="Walhout A.J."/>
        </authorList>
    </citation>
    <scope>NUCLEOTIDE SEQUENCE [LARGE SCALE GENOMIC DNA]</scope>
    <source>
        <strain evidence="3 4">DA1877</strain>
    </source>
</reference>
<evidence type="ECO:0000313" key="3">
    <source>
        <dbReference type="EMBL" id="EXU80666.1"/>
    </source>
</evidence>
<feature type="chain" id="PRO_5001472082" description="MFS transporter" evidence="2">
    <location>
        <begin position="26"/>
        <end position="323"/>
    </location>
</feature>
<evidence type="ECO:0000256" key="1">
    <source>
        <dbReference type="ARBA" id="ARBA00006987"/>
    </source>
</evidence>
<dbReference type="CDD" id="cd13578">
    <property type="entry name" value="PBP2_Bug27"/>
    <property type="match status" value="1"/>
</dbReference>
<dbReference type="EMBL" id="JBOK01000006">
    <property type="protein sequence ID" value="EXU80666.1"/>
    <property type="molecule type" value="Genomic_DNA"/>
</dbReference>
<dbReference type="SUPFAM" id="SSF53850">
    <property type="entry name" value="Periplasmic binding protein-like II"/>
    <property type="match status" value="1"/>
</dbReference>
<dbReference type="Proteomes" id="UP000020766">
    <property type="component" value="Unassembled WGS sequence"/>
</dbReference>
<dbReference type="Pfam" id="PF03401">
    <property type="entry name" value="TctC"/>
    <property type="match status" value="1"/>
</dbReference>
<feature type="signal peptide" evidence="2">
    <location>
        <begin position="1"/>
        <end position="25"/>
    </location>
</feature>
<dbReference type="Gene3D" id="3.40.190.10">
    <property type="entry name" value="Periplasmic binding protein-like II"/>
    <property type="match status" value="1"/>
</dbReference>
<dbReference type="InterPro" id="IPR042100">
    <property type="entry name" value="Bug_dom1"/>
</dbReference>
<dbReference type="STRING" id="225991.MA05_03810"/>
<comment type="similarity">
    <text evidence="1">Belongs to the UPF0065 (bug) family.</text>
</comment>
<dbReference type="PANTHER" id="PTHR42928:SF5">
    <property type="entry name" value="BLR1237 PROTEIN"/>
    <property type="match status" value="1"/>
</dbReference>
<evidence type="ECO:0000313" key="4">
    <source>
        <dbReference type="Proteomes" id="UP000020766"/>
    </source>
</evidence>
<proteinExistence type="inferred from homology"/>
<sequence length="323" mass="33633">MNRRNFNVFAAALAASGFGALPAAASNWPSKPITLVVPYAPGGTADALARVLAQHLGTKLQVSVVVLNKAGASGVIGAASVAQAAADGYTVLYDATPLSINPHLQKLPFDAAKDLQPVALVGVTPMLAVVPKNSPYNTLQELIAAAANAPGKLTFCSGGQGTVQYMGSELFSQGVGIKMLHVPYRAGGLALQAILAGEVDMGFFNLPALSSHIKGGSLKPLAITSGKRNPLFPTVPTISETGVKGYEVYEWNGMFVPSATPADIVTRLNAAVREVLAMPEVKARFEALGSEIVGSQPDEFRKRLAAESARWAETIKAAGIKKE</sequence>
<evidence type="ECO:0008006" key="5">
    <source>
        <dbReference type="Google" id="ProtNLM"/>
    </source>
</evidence>
<comment type="caution">
    <text evidence="3">The sequence shown here is derived from an EMBL/GenBank/DDBJ whole genome shotgun (WGS) entry which is preliminary data.</text>
</comment>
<dbReference type="AlphaFoldDB" id="A0A014MG34"/>
<dbReference type="Gene3D" id="3.40.190.150">
    <property type="entry name" value="Bordetella uptake gene, domain 1"/>
    <property type="match status" value="1"/>
</dbReference>
<dbReference type="RefSeq" id="WP_045266020.1">
    <property type="nucleotide sequence ID" value="NZ_JBOK01000006.1"/>
</dbReference>
<keyword evidence="2" id="KW-0732">Signal</keyword>
<protein>
    <recommendedName>
        <fullName evidence="5">MFS transporter</fullName>
    </recommendedName>
</protein>
<accession>A0A014MG34</accession>